<evidence type="ECO:0000313" key="1">
    <source>
        <dbReference type="EMBL" id="MBR7628963.1"/>
    </source>
</evidence>
<dbReference type="EMBL" id="JAGRZL010000017">
    <property type="protein sequence ID" value="MBR7628963.1"/>
    <property type="molecule type" value="Genomic_DNA"/>
</dbReference>
<gene>
    <name evidence="1" type="ORF">KAT72_07950</name>
</gene>
<reference evidence="1 2" key="1">
    <citation type="submission" date="2021-04" db="EMBL/GenBank/DDBJ databases">
        <title>Draft Genome of Aeromonas popoffii ID682, isolated from a natural water source in Idaho.</title>
        <authorList>
            <person name="Testerman T."/>
            <person name="Graf J."/>
        </authorList>
    </citation>
    <scope>NUCLEOTIDE SEQUENCE [LARGE SCALE GENOMIC DNA]</scope>
    <source>
        <strain evidence="1 2">ID682</strain>
    </source>
</reference>
<comment type="caution">
    <text evidence="1">The sequence shown here is derived from an EMBL/GenBank/DDBJ whole genome shotgun (WGS) entry which is preliminary data.</text>
</comment>
<accession>A0ABS5GPM4</accession>
<name>A0ABS5GPM4_9GAMM</name>
<protein>
    <submittedName>
        <fullName evidence="1">Uncharacterized protein</fullName>
    </submittedName>
</protein>
<proteinExistence type="predicted"/>
<keyword evidence="2" id="KW-1185">Reference proteome</keyword>
<sequence length="116" mass="12598">MKKDQIGALARYVAISSAGSLPPVAHTGWVALSNQPEQSDDTSIRQRLDQDPGTDVLPPLLLPFASKGESDGLPYAFADYLMLVSWTGRAIRADKRGHIPTRLIPILMQLGLDGPY</sequence>
<dbReference type="Proteomes" id="UP000675653">
    <property type="component" value="Unassembled WGS sequence"/>
</dbReference>
<evidence type="ECO:0000313" key="2">
    <source>
        <dbReference type="Proteomes" id="UP000675653"/>
    </source>
</evidence>
<organism evidence="1 2">
    <name type="scientific">Aeromonas popoffii</name>
    <dbReference type="NCBI Taxonomy" id="70856"/>
    <lineage>
        <taxon>Bacteria</taxon>
        <taxon>Pseudomonadati</taxon>
        <taxon>Pseudomonadota</taxon>
        <taxon>Gammaproteobacteria</taxon>
        <taxon>Aeromonadales</taxon>
        <taxon>Aeromonadaceae</taxon>
        <taxon>Aeromonas</taxon>
    </lineage>
</organism>